<keyword evidence="7" id="KW-0687">Ribonucleoprotein</keyword>
<evidence type="ECO:0000256" key="4">
    <source>
        <dbReference type="ARBA" id="ARBA00023015"/>
    </source>
</evidence>
<name>A0ABR2UIJ5_9PEZI</name>
<evidence type="ECO:0000256" key="6">
    <source>
        <dbReference type="ARBA" id="ARBA00023163"/>
    </source>
</evidence>
<reference evidence="10 11" key="1">
    <citation type="journal article" date="2024" name="J. Plant Pathol.">
        <title>Sequence and assembly of the genome of Seiridium unicorne, isolate CBS 538.82, causal agent of cypress canker disease.</title>
        <authorList>
            <person name="Scali E."/>
            <person name="Rocca G.D."/>
            <person name="Danti R."/>
            <person name="Garbelotto M."/>
            <person name="Barberini S."/>
            <person name="Baroncelli R."/>
            <person name="Emiliani G."/>
        </authorList>
    </citation>
    <scope>NUCLEOTIDE SEQUENCE [LARGE SCALE GENOMIC DNA]</scope>
    <source>
        <strain evidence="10 11">BM-138-508</strain>
    </source>
</reference>
<evidence type="ECO:0000256" key="3">
    <source>
        <dbReference type="ARBA" id="ARBA00022980"/>
    </source>
</evidence>
<evidence type="ECO:0000313" key="10">
    <source>
        <dbReference type="EMBL" id="KAK9414191.1"/>
    </source>
</evidence>
<keyword evidence="4" id="KW-0805">Transcription regulation</keyword>
<organism evidence="10 11">
    <name type="scientific">Seiridium unicorne</name>
    <dbReference type="NCBI Taxonomy" id="138068"/>
    <lineage>
        <taxon>Eukaryota</taxon>
        <taxon>Fungi</taxon>
        <taxon>Dikarya</taxon>
        <taxon>Ascomycota</taxon>
        <taxon>Pezizomycotina</taxon>
        <taxon>Sordariomycetes</taxon>
        <taxon>Xylariomycetidae</taxon>
        <taxon>Amphisphaeriales</taxon>
        <taxon>Sporocadaceae</taxon>
        <taxon>Seiridium</taxon>
    </lineage>
</organism>
<protein>
    <recommendedName>
        <fullName evidence="8">Large ribosomal subunit protein mL67</fullName>
    </recommendedName>
</protein>
<dbReference type="Pfam" id="PF12829">
    <property type="entry name" value="Mhr1"/>
    <property type="match status" value="1"/>
</dbReference>
<keyword evidence="11" id="KW-1185">Reference proteome</keyword>
<evidence type="ECO:0000313" key="11">
    <source>
        <dbReference type="Proteomes" id="UP001408356"/>
    </source>
</evidence>
<comment type="caution">
    <text evidence="10">The sequence shown here is derived from an EMBL/GenBank/DDBJ whole genome shotgun (WGS) entry which is preliminary data.</text>
</comment>
<evidence type="ECO:0000256" key="1">
    <source>
        <dbReference type="ARBA" id="ARBA00004173"/>
    </source>
</evidence>
<evidence type="ECO:0000256" key="9">
    <source>
        <dbReference type="SAM" id="MobiDB-lite"/>
    </source>
</evidence>
<gene>
    <name evidence="10" type="ORF">SUNI508_02290</name>
</gene>
<dbReference type="Proteomes" id="UP001408356">
    <property type="component" value="Unassembled WGS sequence"/>
</dbReference>
<accession>A0ABR2UIJ5</accession>
<keyword evidence="3" id="KW-0689">Ribosomal protein</keyword>
<sequence length="293" mass="33039">MNASIPFRPLGSLTNQLGRLSVGLSRTSIRTASTIERSPDAVIKETRKPRKKKQQQRQEPSFQPGHGEKIWIFSNFVNGLTVYSHSPVLKVNKALRQIPFNGKKLKPAKIRKDYWRPMAMIQFPEGMGHIGRSVFHIMREFKMQHDLAWGDALLRDDETNRTLTRHERGEKLNEVQRANAIADMAAVLGGAGKGNKMWLPVMEGMESLVETSGETRADEETGSTAGLLRTNIFWANELDKNFAMEWPANVSHNLFSEAVSVRTDQPEDDTVQIAPAEVLATEEAPKKTSWFSR</sequence>
<keyword evidence="5" id="KW-0496">Mitochondrion</keyword>
<evidence type="ECO:0000256" key="2">
    <source>
        <dbReference type="ARBA" id="ARBA00010741"/>
    </source>
</evidence>
<proteinExistence type="inferred from homology"/>
<dbReference type="PANTHER" id="PTHR28184">
    <property type="entry name" value="MITOCHONDRIAL HOMOLOGOUS RECOMBINATION PROTEIN 1"/>
    <property type="match status" value="1"/>
</dbReference>
<keyword evidence="6" id="KW-0804">Transcription</keyword>
<dbReference type="PANTHER" id="PTHR28184:SF1">
    <property type="entry name" value="LARGE RIBOSOMAL SUBUNIT PROTEIN ML67"/>
    <property type="match status" value="1"/>
</dbReference>
<feature type="compositionally biased region" description="Basic and acidic residues" evidence="9">
    <location>
        <begin position="37"/>
        <end position="46"/>
    </location>
</feature>
<evidence type="ECO:0000256" key="8">
    <source>
        <dbReference type="ARBA" id="ARBA00035185"/>
    </source>
</evidence>
<dbReference type="InterPro" id="IPR024629">
    <property type="entry name" value="Ribosomal_mL67"/>
</dbReference>
<feature type="region of interest" description="Disordered" evidence="9">
    <location>
        <begin position="35"/>
        <end position="66"/>
    </location>
</feature>
<comment type="subcellular location">
    <subcellularLocation>
        <location evidence="1">Mitochondrion</location>
    </subcellularLocation>
</comment>
<comment type="similarity">
    <text evidence="2">Belongs to the mitochondrion-specific ribosomal protein mL67 family.</text>
</comment>
<evidence type="ECO:0000256" key="5">
    <source>
        <dbReference type="ARBA" id="ARBA00023128"/>
    </source>
</evidence>
<evidence type="ECO:0000256" key="7">
    <source>
        <dbReference type="ARBA" id="ARBA00023274"/>
    </source>
</evidence>
<dbReference type="EMBL" id="JARVKF010000429">
    <property type="protein sequence ID" value="KAK9414191.1"/>
    <property type="molecule type" value="Genomic_DNA"/>
</dbReference>